<evidence type="ECO:0000313" key="2">
    <source>
        <dbReference type="EMBL" id="CUH46745.1"/>
    </source>
</evidence>
<feature type="domain" description="Immunity MXAN-0049 protein" evidence="1">
    <location>
        <begin position="48"/>
        <end position="188"/>
    </location>
</feature>
<reference evidence="2 3" key="1">
    <citation type="submission" date="2015-09" db="EMBL/GenBank/DDBJ databases">
        <authorList>
            <consortium name="Swine Surveillance"/>
        </authorList>
    </citation>
    <scope>NUCLEOTIDE SEQUENCE [LARGE SCALE GENOMIC DNA]</scope>
    <source>
        <strain evidence="2 3">CECT 4292</strain>
    </source>
</reference>
<evidence type="ECO:0000313" key="3">
    <source>
        <dbReference type="Proteomes" id="UP000050783"/>
    </source>
</evidence>
<evidence type="ECO:0000259" key="1">
    <source>
        <dbReference type="Pfam" id="PF07791"/>
    </source>
</evidence>
<dbReference type="Proteomes" id="UP000050783">
    <property type="component" value="Unassembled WGS sequence"/>
</dbReference>
<gene>
    <name evidence="2" type="ORF">RUA4292_00911</name>
</gene>
<proteinExistence type="predicted"/>
<dbReference type="Pfam" id="PF07791">
    <property type="entry name" value="Imm11"/>
    <property type="match status" value="1"/>
</dbReference>
<dbReference type="EMBL" id="CYPU01000017">
    <property type="protein sequence ID" value="CUH46745.1"/>
    <property type="molecule type" value="Genomic_DNA"/>
</dbReference>
<name>A0A0P1ECK3_9RHOB</name>
<accession>A0A0P1ECK3</accession>
<dbReference type="AlphaFoldDB" id="A0A0P1ECK3"/>
<dbReference type="InterPro" id="IPR012433">
    <property type="entry name" value="Imm11"/>
</dbReference>
<sequence>MPWILHESISDQEDVTWALRNPSTGADRTTPKIYMPTVEISEGEYPLDFQQTSSHTELTDFMRGGSLGVVLVSQAFRDLIEEMDPGHSLYYPVVLHCNDGRIIKDKYFLHKFSDFVDGGVIVDESDVQPVMRKGKVGFYSSSALPKLIWRSDKIKDRHVFADRYLRRRFCISDAFLEAAEDKGFKGFQKIESFIHYVS</sequence>
<protein>
    <recommendedName>
        <fullName evidence="1">Immunity MXAN-0049 protein domain-containing protein</fullName>
    </recommendedName>
</protein>
<organism evidence="2 3">
    <name type="scientific">Ruegeria atlantica</name>
    <dbReference type="NCBI Taxonomy" id="81569"/>
    <lineage>
        <taxon>Bacteria</taxon>
        <taxon>Pseudomonadati</taxon>
        <taxon>Pseudomonadota</taxon>
        <taxon>Alphaproteobacteria</taxon>
        <taxon>Rhodobacterales</taxon>
        <taxon>Roseobacteraceae</taxon>
        <taxon>Ruegeria</taxon>
    </lineage>
</organism>